<dbReference type="GO" id="GO:0005829">
    <property type="term" value="C:cytosol"/>
    <property type="evidence" value="ECO:0007669"/>
    <property type="project" value="TreeGrafter"/>
</dbReference>
<dbReference type="FunFam" id="3.30.420.40:FF:000073">
    <property type="entry name" value="Rhamnulokinase"/>
    <property type="match status" value="1"/>
</dbReference>
<dbReference type="GO" id="GO:0004370">
    <property type="term" value="F:glycerol kinase activity"/>
    <property type="evidence" value="ECO:0007669"/>
    <property type="project" value="TreeGrafter"/>
</dbReference>
<dbReference type="InterPro" id="IPR013449">
    <property type="entry name" value="Rhamnulokinase"/>
</dbReference>
<comment type="similarity">
    <text evidence="1">Belongs to the FGGY kinase family.</text>
</comment>
<evidence type="ECO:0000256" key="2">
    <source>
        <dbReference type="ARBA" id="ARBA00022679"/>
    </source>
</evidence>
<keyword evidence="15" id="KW-1185">Reference proteome</keyword>
<dbReference type="AlphaFoldDB" id="A0A502GJF1"/>
<evidence type="ECO:0000256" key="3">
    <source>
        <dbReference type="ARBA" id="ARBA00022741"/>
    </source>
</evidence>
<keyword evidence="6 11" id="KW-1015">Disulfide bond</keyword>
<evidence type="ECO:0000256" key="10">
    <source>
        <dbReference type="ARBA" id="ARBA00076629"/>
    </source>
</evidence>
<keyword evidence="3 11" id="KW-0547">Nucleotide-binding</keyword>
<feature type="binding site" evidence="11">
    <location>
        <position position="308"/>
    </location>
    <ligand>
        <name>ATP</name>
        <dbReference type="ChEBI" id="CHEBI:30616"/>
    </ligand>
</feature>
<dbReference type="CDD" id="cd07771">
    <property type="entry name" value="ASKHA_NBD_FGGY_RhaB-like"/>
    <property type="match status" value="1"/>
</dbReference>
<feature type="active site" description="Proton acceptor" evidence="11">
    <location>
        <position position="241"/>
    </location>
</feature>
<feature type="domain" description="Carbohydrate kinase FGGY C-terminal" evidence="13">
    <location>
        <begin position="257"/>
        <end position="444"/>
    </location>
</feature>
<evidence type="ECO:0000256" key="8">
    <source>
        <dbReference type="ARBA" id="ARBA00052072"/>
    </source>
</evidence>
<dbReference type="InterPro" id="IPR018484">
    <property type="entry name" value="FGGY_N"/>
</dbReference>
<evidence type="ECO:0000259" key="13">
    <source>
        <dbReference type="Pfam" id="PF02782"/>
    </source>
</evidence>
<dbReference type="PANTHER" id="PTHR10196">
    <property type="entry name" value="SUGAR KINASE"/>
    <property type="match status" value="1"/>
</dbReference>
<feature type="binding site" evidence="11">
    <location>
        <position position="263"/>
    </location>
    <ligand>
        <name>ATP</name>
        <dbReference type="ChEBI" id="CHEBI:30616"/>
    </ligand>
</feature>
<comment type="similarity">
    <text evidence="11">Belongs to the rhamnulokinase family.</text>
</comment>
<dbReference type="InterPro" id="IPR018485">
    <property type="entry name" value="FGGY_C"/>
</dbReference>
<feature type="binding site" evidence="11">
    <location>
        <position position="87"/>
    </location>
    <ligand>
        <name>substrate</name>
    </ligand>
</feature>
<comment type="caution">
    <text evidence="11">Lacks conserved residue(s) required for the propagation of feature annotation.</text>
</comment>
<keyword evidence="7 11" id="KW-0684">Rhamnose metabolism</keyword>
<gene>
    <name evidence="11" type="primary">rhaB</name>
    <name evidence="14" type="ORF">EAH77_11145</name>
</gene>
<comment type="pathway">
    <text evidence="11">Carbohydrate degradation; L-rhamnose degradation; glycerone phosphate from L-rhamnose: step 2/3.</text>
</comment>
<dbReference type="Pfam" id="PF02782">
    <property type="entry name" value="FGGY_C"/>
    <property type="match status" value="1"/>
</dbReference>
<dbReference type="GO" id="GO:0008993">
    <property type="term" value="F:rhamnulokinase activity"/>
    <property type="evidence" value="ECO:0007669"/>
    <property type="project" value="UniProtKB-UniRule"/>
</dbReference>
<dbReference type="OrthoDB" id="9761504at2"/>
<evidence type="ECO:0000256" key="7">
    <source>
        <dbReference type="ARBA" id="ARBA00023308"/>
    </source>
</evidence>
<name>A0A502GJF1_9GAMM</name>
<dbReference type="InterPro" id="IPR043129">
    <property type="entry name" value="ATPase_NBD"/>
</dbReference>
<dbReference type="FunFam" id="3.30.420.40:FF:000064">
    <property type="entry name" value="Rhamnulokinase"/>
    <property type="match status" value="1"/>
</dbReference>
<dbReference type="NCBIfam" id="NF007925">
    <property type="entry name" value="PRK10640.1"/>
    <property type="match status" value="1"/>
</dbReference>
<comment type="catalytic activity">
    <reaction evidence="8 11">
        <text>L-rhamnulose + ATP = L-rhamnulose 1-phosphate + ADP + H(+)</text>
        <dbReference type="Rhea" id="RHEA:20117"/>
        <dbReference type="ChEBI" id="CHEBI:15378"/>
        <dbReference type="ChEBI" id="CHEBI:17897"/>
        <dbReference type="ChEBI" id="CHEBI:30616"/>
        <dbReference type="ChEBI" id="CHEBI:58313"/>
        <dbReference type="ChEBI" id="CHEBI:456216"/>
        <dbReference type="EC" id="2.7.1.5"/>
    </reaction>
</comment>
<evidence type="ECO:0000256" key="1">
    <source>
        <dbReference type="ARBA" id="ARBA00009156"/>
    </source>
</evidence>
<sequence length="494" mass="54326">MTLHHIAAIDLGASSGRVMLATFNTELAGTSPRLHLKEIHRFPNHLKTVDGQDTWDLDALEQHIVTGLNRLDASGIQLDSIGVDTWGVDFVLIDKQGQRVGLPVAYRDKRTDGVMVSTSHALGRESIYRTTGIQFLPFNTLYQLKALTTQRPEIIDQVDHLLLMPDYIHYRLTGALNWEHTNASTTQMVNLRTGDWDEKLLKYAGVPRRWLGKPSQPGKTLGNWATPRGHQVPVVSVATHDTASAVVAAPMTGKYSAYLSSGTWSLMGIESPTAFTHASALHANFTNEGGINGSVRVLKNIMGMWLLQRMSSELNVNDLPALIAAAAALPPFVSLINPNEERFINPSSMVDAIREACREHGEPIPDSPAELARCIFDSLAMLYRQTAQQLAELQGAPLDAIHIVGGGSQNTFLNQLCADTCQTPVTAGPVEASTLGNIGCQLMALNLVKDVTLYRQILAANFRQQRYMPQPQPELAIHWRRFQALSHINEELAV</sequence>
<dbReference type="PANTHER" id="PTHR10196:SF93">
    <property type="entry name" value="L-RHAMNULOKINASE"/>
    <property type="match status" value="1"/>
</dbReference>
<feature type="binding site" evidence="11">
    <location>
        <position position="406"/>
    </location>
    <ligand>
        <name>ATP</name>
        <dbReference type="ChEBI" id="CHEBI:30616"/>
    </ligand>
</feature>
<keyword evidence="5 11" id="KW-0067">ATP-binding</keyword>
<evidence type="ECO:0000313" key="15">
    <source>
        <dbReference type="Proteomes" id="UP000317663"/>
    </source>
</evidence>
<protein>
    <recommendedName>
        <fullName evidence="9 11">Rhamnulokinase</fullName>
        <shortName evidence="11">RhaB</shortName>
        <ecNumber evidence="9 11">2.7.1.5</ecNumber>
    </recommendedName>
    <alternativeName>
        <fullName evidence="11">ATP:L-rhamnulose phosphotransferase</fullName>
    </alternativeName>
    <alternativeName>
        <fullName evidence="11">L-rhamnulose 1-kinase</fullName>
    </alternativeName>
    <alternativeName>
        <fullName evidence="10 11">Rhamnulose kinase</fullName>
    </alternativeName>
</protein>
<evidence type="ECO:0000256" key="6">
    <source>
        <dbReference type="ARBA" id="ARBA00023157"/>
    </source>
</evidence>
<dbReference type="NCBIfam" id="TIGR02627">
    <property type="entry name" value="rhamnulo_kin"/>
    <property type="match status" value="1"/>
</dbReference>
<dbReference type="SUPFAM" id="SSF53067">
    <property type="entry name" value="Actin-like ATPase domain"/>
    <property type="match status" value="2"/>
</dbReference>
<comment type="cofactor">
    <cofactor evidence="11">
        <name>Mg(2+)</name>
        <dbReference type="ChEBI" id="CHEBI:18420"/>
    </cofactor>
</comment>
<feature type="binding site" evidence="11">
    <location>
        <position position="300"/>
    </location>
    <ligand>
        <name>substrate</name>
    </ligand>
</feature>
<dbReference type="GO" id="GO:0005524">
    <property type="term" value="F:ATP binding"/>
    <property type="evidence" value="ECO:0007669"/>
    <property type="project" value="UniProtKB-KW"/>
</dbReference>
<proteinExistence type="inferred from homology"/>
<evidence type="ECO:0000313" key="14">
    <source>
        <dbReference type="EMBL" id="TPG61995.1"/>
    </source>
</evidence>
<dbReference type="RefSeq" id="WP_140472592.1">
    <property type="nucleotide sequence ID" value="NZ_RCZD01000005.1"/>
</dbReference>
<dbReference type="UniPathway" id="UPA00541">
    <property type="reaction ID" value="UER00602"/>
</dbReference>
<comment type="function">
    <text evidence="11">Involved in the catabolism of L-rhamnose (6-deoxy-L-mannose). Catalyzes the transfer of the gamma-phosphate group from ATP to the 1-hydroxyl group of L-rhamnulose to yield L-rhamnulose 1-phosphate.</text>
</comment>
<feature type="domain" description="Carbohydrate kinase FGGY N-terminal" evidence="12">
    <location>
        <begin position="7"/>
        <end position="247"/>
    </location>
</feature>
<accession>A0A502GJF1</accession>
<dbReference type="EC" id="2.7.1.5" evidence="9 11"/>
<feature type="binding site" evidence="11">
    <location>
        <begin position="240"/>
        <end position="242"/>
    </location>
    <ligand>
        <name>substrate</name>
    </ligand>
</feature>
<dbReference type="HAMAP" id="MF_01535">
    <property type="entry name" value="Rhamnulokinase"/>
    <property type="match status" value="1"/>
</dbReference>
<feature type="binding site" evidence="11">
    <location>
        <begin position="13"/>
        <end position="17"/>
    </location>
    <ligand>
        <name>ATP</name>
        <dbReference type="ChEBI" id="CHEBI:30616"/>
    </ligand>
</feature>
<dbReference type="GO" id="GO:0006071">
    <property type="term" value="P:glycerol metabolic process"/>
    <property type="evidence" value="ECO:0007669"/>
    <property type="project" value="TreeGrafter"/>
</dbReference>
<evidence type="ECO:0000259" key="12">
    <source>
        <dbReference type="Pfam" id="PF00370"/>
    </source>
</evidence>
<feature type="disulfide bond" evidence="11">
    <location>
        <begin position="417"/>
        <end position="421"/>
    </location>
</feature>
<evidence type="ECO:0000256" key="5">
    <source>
        <dbReference type="ARBA" id="ARBA00022840"/>
    </source>
</evidence>
<dbReference type="Proteomes" id="UP000317663">
    <property type="component" value="Unassembled WGS sequence"/>
</dbReference>
<keyword evidence="11" id="KW-0460">Magnesium</keyword>
<reference evidence="14 15" key="1">
    <citation type="journal article" date="2019" name="Environ. Microbiol.">
        <title>Species interactions and distinct microbial communities in high Arctic permafrost affected cryosols are associated with the CH4 and CO2 gas fluxes.</title>
        <authorList>
            <person name="Altshuler I."/>
            <person name="Hamel J."/>
            <person name="Turney S."/>
            <person name="Magnuson E."/>
            <person name="Levesque R."/>
            <person name="Greer C."/>
            <person name="Whyte L.G."/>
        </authorList>
    </citation>
    <scope>NUCLEOTIDE SEQUENCE [LARGE SCALE GENOMIC DNA]</scope>
    <source>
        <strain evidence="14 15">E4</strain>
    </source>
</reference>
<keyword evidence="2 11" id="KW-0808">Transferase</keyword>
<dbReference type="Pfam" id="PF00370">
    <property type="entry name" value="FGGY_N"/>
    <property type="match status" value="1"/>
</dbReference>
<keyword evidence="4 11" id="KW-0418">Kinase</keyword>
<dbReference type="EMBL" id="RCZD01000005">
    <property type="protein sequence ID" value="TPG61995.1"/>
    <property type="molecule type" value="Genomic_DNA"/>
</dbReference>
<evidence type="ECO:0000256" key="11">
    <source>
        <dbReference type="HAMAP-Rule" id="MF_01535"/>
    </source>
</evidence>
<comment type="caution">
    <text evidence="14">The sequence shown here is derived from an EMBL/GenBank/DDBJ whole genome shotgun (WGS) entry which is preliminary data.</text>
</comment>
<feature type="disulfide bond" evidence="11">
    <location>
        <begin position="357"/>
        <end position="374"/>
    </location>
</feature>
<organism evidence="14 15">
    <name type="scientific">Ewingella americana</name>
    <dbReference type="NCBI Taxonomy" id="41202"/>
    <lineage>
        <taxon>Bacteria</taxon>
        <taxon>Pseudomonadati</taxon>
        <taxon>Pseudomonadota</taxon>
        <taxon>Gammaproteobacteria</taxon>
        <taxon>Enterobacterales</taxon>
        <taxon>Yersiniaceae</taxon>
        <taxon>Ewingella</taxon>
    </lineage>
</organism>
<dbReference type="Gene3D" id="3.30.420.40">
    <property type="match status" value="2"/>
</dbReference>
<evidence type="ECO:0000256" key="9">
    <source>
        <dbReference type="ARBA" id="ARBA00066425"/>
    </source>
</evidence>
<dbReference type="GO" id="GO:0019301">
    <property type="term" value="P:rhamnose catabolic process"/>
    <property type="evidence" value="ECO:0007669"/>
    <property type="project" value="UniProtKB-UniRule"/>
</dbReference>
<evidence type="ECO:0000256" key="4">
    <source>
        <dbReference type="ARBA" id="ARBA00022777"/>
    </source>
</evidence>